<protein>
    <recommendedName>
        <fullName evidence="5">Secreted protein</fullName>
    </recommendedName>
</protein>
<reference evidence="3 4" key="1">
    <citation type="submission" date="2016-10" db="EMBL/GenBank/DDBJ databases">
        <authorList>
            <person name="Cai Z."/>
        </authorList>
    </citation>
    <scope>NUCLEOTIDE SEQUENCE [LARGE SCALE GENOMIC DNA]</scope>
</reference>
<name>A0A383WQE0_TETOB</name>
<evidence type="ECO:0000256" key="1">
    <source>
        <dbReference type="SAM" id="Phobius"/>
    </source>
</evidence>
<accession>A0A383WQE0</accession>
<feature type="signal peptide" evidence="2">
    <location>
        <begin position="1"/>
        <end position="29"/>
    </location>
</feature>
<evidence type="ECO:0000256" key="2">
    <source>
        <dbReference type="SAM" id="SignalP"/>
    </source>
</evidence>
<gene>
    <name evidence="3" type="ORF">BQ4739_LOCUS19491</name>
</gene>
<sequence length="137" mass="14089">MRLLVAAVSIGLLQLLLVFLLSCLSLAQGRLSCAEAMVPLSTLLLLELSAAAALAAAAAATWAIHHVYCSWTSSSSSSSSNKGSGCACPLAATLTDVAAKAGCRLFMRNFGSQCTSQLGMNRGKKVPSMLQTGSSCF</sequence>
<evidence type="ECO:0008006" key="5">
    <source>
        <dbReference type="Google" id="ProtNLM"/>
    </source>
</evidence>
<proteinExistence type="predicted"/>
<evidence type="ECO:0000313" key="4">
    <source>
        <dbReference type="Proteomes" id="UP000256970"/>
    </source>
</evidence>
<evidence type="ECO:0000313" key="3">
    <source>
        <dbReference type="EMBL" id="SZX79206.1"/>
    </source>
</evidence>
<dbReference type="Proteomes" id="UP000256970">
    <property type="component" value="Unassembled WGS sequence"/>
</dbReference>
<organism evidence="3 4">
    <name type="scientific">Tetradesmus obliquus</name>
    <name type="common">Green alga</name>
    <name type="synonym">Acutodesmus obliquus</name>
    <dbReference type="NCBI Taxonomy" id="3088"/>
    <lineage>
        <taxon>Eukaryota</taxon>
        <taxon>Viridiplantae</taxon>
        <taxon>Chlorophyta</taxon>
        <taxon>core chlorophytes</taxon>
        <taxon>Chlorophyceae</taxon>
        <taxon>CS clade</taxon>
        <taxon>Sphaeropleales</taxon>
        <taxon>Scenedesmaceae</taxon>
        <taxon>Tetradesmus</taxon>
    </lineage>
</organism>
<feature type="transmembrane region" description="Helical" evidence="1">
    <location>
        <begin position="43"/>
        <end position="64"/>
    </location>
</feature>
<dbReference type="EMBL" id="FNXT01001360">
    <property type="protein sequence ID" value="SZX79206.1"/>
    <property type="molecule type" value="Genomic_DNA"/>
</dbReference>
<keyword evidence="2" id="KW-0732">Signal</keyword>
<keyword evidence="4" id="KW-1185">Reference proteome</keyword>
<feature type="chain" id="PRO_5016665963" description="Secreted protein" evidence="2">
    <location>
        <begin position="30"/>
        <end position="137"/>
    </location>
</feature>
<keyword evidence="1" id="KW-0812">Transmembrane</keyword>
<dbReference type="PROSITE" id="PS51257">
    <property type="entry name" value="PROKAR_LIPOPROTEIN"/>
    <property type="match status" value="1"/>
</dbReference>
<dbReference type="AlphaFoldDB" id="A0A383WQE0"/>
<keyword evidence="1" id="KW-1133">Transmembrane helix</keyword>
<keyword evidence="1" id="KW-0472">Membrane</keyword>